<dbReference type="OrthoDB" id="2692814at2759"/>
<dbReference type="EMBL" id="JABBWG010000022">
    <property type="protein sequence ID" value="KAG1813989.1"/>
    <property type="molecule type" value="Genomic_DNA"/>
</dbReference>
<protein>
    <submittedName>
        <fullName evidence="2">Uncharacterized protein</fullName>
    </submittedName>
</protein>
<dbReference type="AlphaFoldDB" id="A0A9P7E852"/>
<keyword evidence="1" id="KW-0472">Membrane</keyword>
<evidence type="ECO:0000256" key="1">
    <source>
        <dbReference type="SAM" id="Phobius"/>
    </source>
</evidence>
<evidence type="ECO:0000313" key="3">
    <source>
        <dbReference type="Proteomes" id="UP000807769"/>
    </source>
</evidence>
<reference evidence="2" key="1">
    <citation type="journal article" date="2020" name="New Phytol.">
        <title>Comparative genomics reveals dynamic genome evolution in host specialist ectomycorrhizal fungi.</title>
        <authorList>
            <person name="Lofgren L.A."/>
            <person name="Nguyen N.H."/>
            <person name="Vilgalys R."/>
            <person name="Ruytinx J."/>
            <person name="Liao H.L."/>
            <person name="Branco S."/>
            <person name="Kuo A."/>
            <person name="LaButti K."/>
            <person name="Lipzen A."/>
            <person name="Andreopoulos W."/>
            <person name="Pangilinan J."/>
            <person name="Riley R."/>
            <person name="Hundley H."/>
            <person name="Na H."/>
            <person name="Barry K."/>
            <person name="Grigoriev I.V."/>
            <person name="Stajich J.E."/>
            <person name="Kennedy P.G."/>
        </authorList>
    </citation>
    <scope>NUCLEOTIDE SEQUENCE</scope>
    <source>
        <strain evidence="2">MN1</strain>
    </source>
</reference>
<evidence type="ECO:0000313" key="2">
    <source>
        <dbReference type="EMBL" id="KAG1813989.1"/>
    </source>
</evidence>
<name>A0A9P7E852_9AGAM</name>
<dbReference type="GeneID" id="64630071"/>
<keyword evidence="1" id="KW-1133">Transmembrane helix</keyword>
<dbReference type="Proteomes" id="UP000807769">
    <property type="component" value="Unassembled WGS sequence"/>
</dbReference>
<gene>
    <name evidence="2" type="ORF">BJ212DRAFT_1364940</name>
</gene>
<comment type="caution">
    <text evidence="2">The sequence shown here is derived from an EMBL/GenBank/DDBJ whole genome shotgun (WGS) entry which is preliminary data.</text>
</comment>
<organism evidence="2 3">
    <name type="scientific">Suillus subaureus</name>
    <dbReference type="NCBI Taxonomy" id="48587"/>
    <lineage>
        <taxon>Eukaryota</taxon>
        <taxon>Fungi</taxon>
        <taxon>Dikarya</taxon>
        <taxon>Basidiomycota</taxon>
        <taxon>Agaricomycotina</taxon>
        <taxon>Agaricomycetes</taxon>
        <taxon>Agaricomycetidae</taxon>
        <taxon>Boletales</taxon>
        <taxon>Suillineae</taxon>
        <taxon>Suillaceae</taxon>
        <taxon>Suillus</taxon>
    </lineage>
</organism>
<feature type="transmembrane region" description="Helical" evidence="1">
    <location>
        <begin position="84"/>
        <end position="102"/>
    </location>
</feature>
<keyword evidence="3" id="KW-1185">Reference proteome</keyword>
<proteinExistence type="predicted"/>
<sequence length="119" mass="14512">MLHSGMERQVLRILYFASPNHQRITRSQCPPKTRTTRTTLIFGRLMRYETRMRCSYTPLPLPTALFIIICCHSFTYGLSTDYTHSFYSLWHSTLLFIHSNYYDRYYLYRYHYHHSDLIR</sequence>
<keyword evidence="1" id="KW-0812">Transmembrane</keyword>
<feature type="transmembrane region" description="Helical" evidence="1">
    <location>
        <begin position="56"/>
        <end position="78"/>
    </location>
</feature>
<dbReference type="RefSeq" id="XP_041191625.1">
    <property type="nucleotide sequence ID" value="XM_041336054.1"/>
</dbReference>
<accession>A0A9P7E852</accession>